<gene>
    <name evidence="2" type="ORF">U0070_024305</name>
</gene>
<evidence type="ECO:0000256" key="1">
    <source>
        <dbReference type="SAM" id="MobiDB-lite"/>
    </source>
</evidence>
<dbReference type="Proteomes" id="UP001488838">
    <property type="component" value="Unassembled WGS sequence"/>
</dbReference>
<proteinExistence type="predicted"/>
<evidence type="ECO:0000313" key="2">
    <source>
        <dbReference type="EMBL" id="KAK7810968.1"/>
    </source>
</evidence>
<keyword evidence="3" id="KW-1185">Reference proteome</keyword>
<dbReference type="EMBL" id="JBBHLL010000184">
    <property type="protein sequence ID" value="KAK7810968.1"/>
    <property type="molecule type" value="Genomic_DNA"/>
</dbReference>
<accession>A0AAW0I9G1</accession>
<comment type="caution">
    <text evidence="2">The sequence shown here is derived from an EMBL/GenBank/DDBJ whole genome shotgun (WGS) entry which is preliminary data.</text>
</comment>
<feature type="region of interest" description="Disordered" evidence="1">
    <location>
        <begin position="268"/>
        <end position="287"/>
    </location>
</feature>
<feature type="region of interest" description="Disordered" evidence="1">
    <location>
        <begin position="242"/>
        <end position="263"/>
    </location>
</feature>
<feature type="region of interest" description="Disordered" evidence="1">
    <location>
        <begin position="163"/>
        <end position="182"/>
    </location>
</feature>
<organism evidence="2 3">
    <name type="scientific">Myodes glareolus</name>
    <name type="common">Bank vole</name>
    <name type="synonym">Clethrionomys glareolus</name>
    <dbReference type="NCBI Taxonomy" id="447135"/>
    <lineage>
        <taxon>Eukaryota</taxon>
        <taxon>Metazoa</taxon>
        <taxon>Chordata</taxon>
        <taxon>Craniata</taxon>
        <taxon>Vertebrata</taxon>
        <taxon>Euteleostomi</taxon>
        <taxon>Mammalia</taxon>
        <taxon>Eutheria</taxon>
        <taxon>Euarchontoglires</taxon>
        <taxon>Glires</taxon>
        <taxon>Rodentia</taxon>
        <taxon>Myomorpha</taxon>
        <taxon>Muroidea</taxon>
        <taxon>Cricetidae</taxon>
        <taxon>Arvicolinae</taxon>
        <taxon>Myodes</taxon>
    </lineage>
</organism>
<dbReference type="AlphaFoldDB" id="A0AAW0I9G1"/>
<reference evidence="2 3" key="1">
    <citation type="journal article" date="2023" name="bioRxiv">
        <title>Conserved and derived expression patterns and positive selection on dental genes reveal complex evolutionary context of ever-growing rodent molars.</title>
        <authorList>
            <person name="Calamari Z.T."/>
            <person name="Song A."/>
            <person name="Cohen E."/>
            <person name="Akter M."/>
            <person name="Roy R.D."/>
            <person name="Hallikas O."/>
            <person name="Christensen M.M."/>
            <person name="Li P."/>
            <person name="Marangoni P."/>
            <person name="Jernvall J."/>
            <person name="Klein O.D."/>
        </authorList>
    </citation>
    <scope>NUCLEOTIDE SEQUENCE [LARGE SCALE GENOMIC DNA]</scope>
    <source>
        <strain evidence="2">V071</strain>
    </source>
</reference>
<sequence length="321" mass="34796">MCNLRIVSRTHKEVIEEITKTLRQETLENGSKRENKSSVSWAQYQARVTKWLTSGKMLAEVLTLWLTTIQLFNKSIEPKISSDPKAGQRKSLVNSLQNLLVRALSVAAGTQQPAARPVSLLSSHSTSSPIFPSSAPNPLRPPLKVSLAETPGCSGWSPDAAVEGDPRRGSFAGTCSAPNPPERRFSDLAGAGGGVRALEPNIFSLAPLKEDTDSAETGGRLEEDPGLRCTSSSLVLDFKDTKGHQQHLKLGGPSRGPEPESRLCSRKLCGDPEPLRGGNNSQHSEGSPGGKAYLYFQSYSWSREILWLIFSWHPEKGGGNL</sequence>
<name>A0AAW0I9G1_MYOGA</name>
<protein>
    <submittedName>
        <fullName evidence="2">Uncharacterized protein</fullName>
    </submittedName>
</protein>
<evidence type="ECO:0000313" key="3">
    <source>
        <dbReference type="Proteomes" id="UP001488838"/>
    </source>
</evidence>